<dbReference type="InterPro" id="IPR036856">
    <property type="entry name" value="Ald_Oxase/Xan_DH_a/b_sf"/>
</dbReference>
<evidence type="ECO:0000313" key="1">
    <source>
        <dbReference type="EMBL" id="SVB69000.1"/>
    </source>
</evidence>
<name>A0A382G187_9ZZZZ</name>
<sequence>VSGRAFYTDDLPESPETLFGAIGWSKKACAIIKKMNLEKVIKSEGVTAV</sequence>
<dbReference type="Gene3D" id="3.90.1170.50">
    <property type="entry name" value="Aldehyde oxidase/xanthine dehydrogenase, a/b hammerhead"/>
    <property type="match status" value="1"/>
</dbReference>
<accession>A0A382G187</accession>
<reference evidence="1" key="1">
    <citation type="submission" date="2018-05" db="EMBL/GenBank/DDBJ databases">
        <authorList>
            <person name="Lanie J.A."/>
            <person name="Ng W.-L."/>
            <person name="Kazmierczak K.M."/>
            <person name="Andrzejewski T.M."/>
            <person name="Davidsen T.M."/>
            <person name="Wayne K.J."/>
            <person name="Tettelin H."/>
            <person name="Glass J.I."/>
            <person name="Rusch D."/>
            <person name="Podicherti R."/>
            <person name="Tsui H.-C.T."/>
            <person name="Winkler M.E."/>
        </authorList>
    </citation>
    <scope>NUCLEOTIDE SEQUENCE</scope>
</reference>
<feature type="non-terminal residue" evidence="1">
    <location>
        <position position="1"/>
    </location>
</feature>
<proteinExistence type="predicted"/>
<organism evidence="1">
    <name type="scientific">marine metagenome</name>
    <dbReference type="NCBI Taxonomy" id="408172"/>
    <lineage>
        <taxon>unclassified sequences</taxon>
        <taxon>metagenomes</taxon>
        <taxon>ecological metagenomes</taxon>
    </lineage>
</organism>
<dbReference type="AlphaFoldDB" id="A0A382G187"/>
<gene>
    <name evidence="1" type="ORF">METZ01_LOCUS221854</name>
</gene>
<dbReference type="EMBL" id="UINC01053003">
    <property type="protein sequence ID" value="SVB69000.1"/>
    <property type="molecule type" value="Genomic_DNA"/>
</dbReference>
<feature type="non-terminal residue" evidence="1">
    <location>
        <position position="49"/>
    </location>
</feature>
<protein>
    <submittedName>
        <fullName evidence="1">Uncharacterized protein</fullName>
    </submittedName>
</protein>
<dbReference type="SUPFAM" id="SSF54665">
    <property type="entry name" value="CO dehydrogenase molybdoprotein N-domain-like"/>
    <property type="match status" value="1"/>
</dbReference>